<evidence type="ECO:0000313" key="9">
    <source>
        <dbReference type="Proteomes" id="UP000215355"/>
    </source>
</evidence>
<dbReference type="InterPro" id="IPR011006">
    <property type="entry name" value="CheY-like_superfamily"/>
</dbReference>
<dbReference type="Pfam" id="PF00072">
    <property type="entry name" value="Response_reg"/>
    <property type="match status" value="1"/>
</dbReference>
<dbReference type="EMBL" id="LT906468">
    <property type="protein sequence ID" value="SNV51527.1"/>
    <property type="molecule type" value="Genomic_DNA"/>
</dbReference>
<reference evidence="8 9" key="1">
    <citation type="submission" date="2017-06" db="EMBL/GenBank/DDBJ databases">
        <authorList>
            <consortium name="Pathogen Informatics"/>
        </authorList>
    </citation>
    <scope>NUCLEOTIDE SEQUENCE [LARGE SCALE GENOMIC DNA]</scope>
    <source>
        <strain evidence="8 9">NCTC12149</strain>
    </source>
</reference>
<dbReference type="SMART" id="SM00448">
    <property type="entry name" value="REC"/>
    <property type="match status" value="1"/>
</dbReference>
<dbReference type="PANTHER" id="PTHR43547:SF2">
    <property type="entry name" value="HYBRID SIGNAL TRANSDUCTION HISTIDINE KINASE C"/>
    <property type="match status" value="1"/>
</dbReference>
<dbReference type="SMART" id="SM00342">
    <property type="entry name" value="HTH_ARAC"/>
    <property type="match status" value="1"/>
</dbReference>
<feature type="modified residue" description="4-aspartylphosphate" evidence="5">
    <location>
        <position position="52"/>
    </location>
</feature>
<feature type="domain" description="Response regulatory" evidence="7">
    <location>
        <begin position="4"/>
        <end position="119"/>
    </location>
</feature>
<dbReference type="Pfam" id="PF12833">
    <property type="entry name" value="HTH_18"/>
    <property type="match status" value="1"/>
</dbReference>
<accession>A0AAJ5C0W3</accession>
<evidence type="ECO:0000256" key="1">
    <source>
        <dbReference type="ARBA" id="ARBA00022553"/>
    </source>
</evidence>
<evidence type="ECO:0000259" key="6">
    <source>
        <dbReference type="PROSITE" id="PS01124"/>
    </source>
</evidence>
<keyword evidence="3" id="KW-0238">DNA-binding</keyword>
<dbReference type="GO" id="GO:0003700">
    <property type="term" value="F:DNA-binding transcription factor activity"/>
    <property type="evidence" value="ECO:0007669"/>
    <property type="project" value="InterPro"/>
</dbReference>
<dbReference type="Gene3D" id="1.10.10.60">
    <property type="entry name" value="Homeodomain-like"/>
    <property type="match status" value="1"/>
</dbReference>
<dbReference type="InterPro" id="IPR018062">
    <property type="entry name" value="HTH_AraC-typ_CS"/>
</dbReference>
<dbReference type="PROSITE" id="PS01124">
    <property type="entry name" value="HTH_ARAC_FAMILY_2"/>
    <property type="match status" value="1"/>
</dbReference>
<evidence type="ECO:0000256" key="5">
    <source>
        <dbReference type="PROSITE-ProRule" id="PRU00169"/>
    </source>
</evidence>
<organism evidence="8 9">
    <name type="scientific">Sphingobacterium mizutaii</name>
    <dbReference type="NCBI Taxonomy" id="1010"/>
    <lineage>
        <taxon>Bacteria</taxon>
        <taxon>Pseudomonadati</taxon>
        <taxon>Bacteroidota</taxon>
        <taxon>Sphingobacteriia</taxon>
        <taxon>Sphingobacteriales</taxon>
        <taxon>Sphingobacteriaceae</taxon>
        <taxon>Sphingobacterium</taxon>
    </lineage>
</organism>
<dbReference type="InterPro" id="IPR018060">
    <property type="entry name" value="HTH_AraC"/>
</dbReference>
<dbReference type="PROSITE" id="PS00041">
    <property type="entry name" value="HTH_ARAC_FAMILY_1"/>
    <property type="match status" value="1"/>
</dbReference>
<evidence type="ECO:0000313" key="8">
    <source>
        <dbReference type="EMBL" id="SNV51527.1"/>
    </source>
</evidence>
<dbReference type="Proteomes" id="UP000215355">
    <property type="component" value="Chromosome 1"/>
</dbReference>
<dbReference type="RefSeq" id="WP_093097222.1">
    <property type="nucleotide sequence ID" value="NZ_FNGK01000001.1"/>
</dbReference>
<name>A0AAJ5C0W3_9SPHI</name>
<dbReference type="InterPro" id="IPR009057">
    <property type="entry name" value="Homeodomain-like_sf"/>
</dbReference>
<keyword evidence="4" id="KW-0804">Transcription</keyword>
<dbReference type="Gene3D" id="3.40.50.2300">
    <property type="match status" value="1"/>
</dbReference>
<proteinExistence type="predicted"/>
<dbReference type="CDD" id="cd17574">
    <property type="entry name" value="REC_OmpR"/>
    <property type="match status" value="1"/>
</dbReference>
<evidence type="ECO:0000256" key="3">
    <source>
        <dbReference type="ARBA" id="ARBA00023125"/>
    </source>
</evidence>
<dbReference type="PROSITE" id="PS50110">
    <property type="entry name" value="RESPONSE_REGULATORY"/>
    <property type="match status" value="1"/>
</dbReference>
<dbReference type="GO" id="GO:0043565">
    <property type="term" value="F:sequence-specific DNA binding"/>
    <property type="evidence" value="ECO:0007669"/>
    <property type="project" value="InterPro"/>
</dbReference>
<dbReference type="AlphaFoldDB" id="A0AAJ5C0W3"/>
<feature type="domain" description="HTH araC/xylS-type" evidence="6">
    <location>
        <begin position="151"/>
        <end position="250"/>
    </location>
</feature>
<dbReference type="GO" id="GO:0000155">
    <property type="term" value="F:phosphorelay sensor kinase activity"/>
    <property type="evidence" value="ECO:0007669"/>
    <property type="project" value="TreeGrafter"/>
</dbReference>
<sequence length="253" mass="29004">MKQTVLIVDDNQDILEFISVFLSEHYEVYLAENVAGALEILKEQTVHLIVTDIMMPSVDGFTFCDIVKSSEEFCHIPVIMLTARKELSYKYRGLEFGADAYLGKPFSPKHLLLQISNLLKNRKIIKSYFAHSPVVMLSAEEHGAENRLFLERLNQIIMENLDNVLMDGEFLSRAMNMSRTTLYRRLSELSVLKVHELIINSRLKKAAELLATGNYKVYEVSDITGFSSPNHFHRSFLKMYKLSPSQFIKDNGS</sequence>
<gene>
    <name evidence="8" type="primary">hssR</name>
    <name evidence="8" type="ORF">SAMEA4412673_02431</name>
</gene>
<dbReference type="SUPFAM" id="SSF52172">
    <property type="entry name" value="CheY-like"/>
    <property type="match status" value="1"/>
</dbReference>
<dbReference type="InterPro" id="IPR001789">
    <property type="entry name" value="Sig_transdc_resp-reg_receiver"/>
</dbReference>
<evidence type="ECO:0000259" key="7">
    <source>
        <dbReference type="PROSITE" id="PS50110"/>
    </source>
</evidence>
<protein>
    <submittedName>
        <fullName evidence="8">Heme response regulator hssR</fullName>
    </submittedName>
</protein>
<evidence type="ECO:0000256" key="2">
    <source>
        <dbReference type="ARBA" id="ARBA00023015"/>
    </source>
</evidence>
<keyword evidence="2" id="KW-0805">Transcription regulation</keyword>
<evidence type="ECO:0000256" key="4">
    <source>
        <dbReference type="ARBA" id="ARBA00023163"/>
    </source>
</evidence>
<dbReference type="PANTHER" id="PTHR43547">
    <property type="entry name" value="TWO-COMPONENT HISTIDINE KINASE"/>
    <property type="match status" value="1"/>
</dbReference>
<dbReference type="KEGG" id="smiz:4412673_02431"/>
<dbReference type="SUPFAM" id="SSF46689">
    <property type="entry name" value="Homeodomain-like"/>
    <property type="match status" value="1"/>
</dbReference>
<keyword evidence="1 5" id="KW-0597">Phosphoprotein</keyword>